<keyword evidence="4" id="KW-1185">Reference proteome</keyword>
<sequence>MTYPKVQSSSALRVIAHMSVRAHKDAANGCHHWYLTFNDATCSNPGTIEMMDHRAFADDYYRNIDRE</sequence>
<name>A0A7J7K5T0_BUGNE</name>
<dbReference type="EMBL" id="VXIV02001412">
    <property type="protein sequence ID" value="KAF6033251.1"/>
    <property type="molecule type" value="Genomic_DNA"/>
</dbReference>
<reference evidence="2 4" key="2">
    <citation type="submission" date="2020-06" db="EMBL/GenBank/DDBJ databases">
        <title>Draft genome of Bugula neritina, a colonial animal packing powerful symbionts and potential medicines.</title>
        <authorList>
            <person name="Rayko M."/>
        </authorList>
    </citation>
    <scope>NUCLEOTIDE SEQUENCE [LARGE SCALE GENOMIC DNA]</scope>
    <source>
        <strain evidence="2">Kwan_BN1</strain>
    </source>
</reference>
<protein>
    <recommendedName>
        <fullName evidence="1">CTHRC1 C-terminal domain-containing protein</fullName>
    </recommendedName>
</protein>
<dbReference type="AlphaFoldDB" id="A0A7J7K5T0"/>
<evidence type="ECO:0000313" key="2">
    <source>
        <dbReference type="EMBL" id="KAF6033251.1"/>
    </source>
</evidence>
<proteinExistence type="predicted"/>
<dbReference type="Proteomes" id="UP000593567">
    <property type="component" value="Unassembled WGS sequence"/>
</dbReference>
<comment type="caution">
    <text evidence="2">The sequence shown here is derived from an EMBL/GenBank/DDBJ whole genome shotgun (WGS) entry which is preliminary data.</text>
</comment>
<accession>A0A7J7K5T0</accession>
<evidence type="ECO:0000313" key="3">
    <source>
        <dbReference type="EMBL" id="KAF6034012.1"/>
    </source>
</evidence>
<dbReference type="Pfam" id="PF25815">
    <property type="entry name" value="CTHRC1_C"/>
    <property type="match status" value="1"/>
</dbReference>
<dbReference type="InterPro" id="IPR057873">
    <property type="entry name" value="CTHRC1_C"/>
</dbReference>
<organism evidence="2 4">
    <name type="scientific">Bugula neritina</name>
    <name type="common">Brown bryozoan</name>
    <name type="synonym">Sertularia neritina</name>
    <dbReference type="NCBI Taxonomy" id="10212"/>
    <lineage>
        <taxon>Eukaryota</taxon>
        <taxon>Metazoa</taxon>
        <taxon>Spiralia</taxon>
        <taxon>Lophotrochozoa</taxon>
        <taxon>Bryozoa</taxon>
        <taxon>Gymnolaemata</taxon>
        <taxon>Cheilostomatida</taxon>
        <taxon>Flustrina</taxon>
        <taxon>Buguloidea</taxon>
        <taxon>Bugulidae</taxon>
        <taxon>Bugula</taxon>
    </lineage>
</organism>
<evidence type="ECO:0000313" key="4">
    <source>
        <dbReference type="Proteomes" id="UP000593567"/>
    </source>
</evidence>
<evidence type="ECO:0000259" key="1">
    <source>
        <dbReference type="Pfam" id="PF25815"/>
    </source>
</evidence>
<reference evidence="2 4" key="1">
    <citation type="submission" date="2019-09" db="EMBL/GenBank/DDBJ databases">
        <authorList>
            <person name="Raiko M."/>
            <person name="Komissarov A."/>
            <person name="Rhodes A."/>
            <person name="Kliver S."/>
            <person name="Lim-Fong G."/>
            <person name="Kwan J."/>
            <person name="O'Brien S.J."/>
            <person name="Lopez J.V."/>
        </authorList>
    </citation>
    <scope>NUCLEOTIDE SEQUENCE [LARGE SCALE GENOMIC DNA]</scope>
    <source>
        <strain evidence="2">Kwan_BN1</strain>
    </source>
</reference>
<gene>
    <name evidence="3" type="ORF">EB796_007680</name>
    <name evidence="2" type="ORF">EB796_008441</name>
</gene>
<dbReference type="EMBL" id="VXIV02001178">
    <property type="protein sequence ID" value="KAF6034012.1"/>
    <property type="molecule type" value="Genomic_DNA"/>
</dbReference>
<feature type="domain" description="CTHRC1 C-terminal" evidence="1">
    <location>
        <begin position="2"/>
        <end position="51"/>
    </location>
</feature>